<evidence type="ECO:0000256" key="1">
    <source>
        <dbReference type="ARBA" id="ARBA00022737"/>
    </source>
</evidence>
<dbReference type="InterPro" id="IPR053192">
    <property type="entry name" value="Vacuole_Formation_Reg"/>
</dbReference>
<dbReference type="InterPro" id="IPR046349">
    <property type="entry name" value="C1-like_sf"/>
</dbReference>
<dbReference type="PANTHER" id="PTHR32410:SF159">
    <property type="entry name" value="CYSTEINE_HISTIDINE-RICH C1 DOMAIN FAMILY PROTEIN"/>
    <property type="match status" value="1"/>
</dbReference>
<feature type="domain" description="DC1" evidence="2">
    <location>
        <begin position="202"/>
        <end position="246"/>
    </location>
</feature>
<evidence type="ECO:0000259" key="2">
    <source>
        <dbReference type="Pfam" id="PF03107"/>
    </source>
</evidence>
<accession>A0A8X8AZJ8</accession>
<feature type="domain" description="DC1" evidence="2">
    <location>
        <begin position="85"/>
        <end position="130"/>
    </location>
</feature>
<evidence type="ECO:0000313" key="4">
    <source>
        <dbReference type="Proteomes" id="UP000886595"/>
    </source>
</evidence>
<dbReference type="PANTHER" id="PTHR32410">
    <property type="entry name" value="CYSTEINE/HISTIDINE-RICH C1 DOMAIN FAMILY PROTEIN"/>
    <property type="match status" value="1"/>
</dbReference>
<evidence type="ECO:0000313" key="3">
    <source>
        <dbReference type="EMBL" id="KAG2316193.1"/>
    </source>
</evidence>
<dbReference type="SUPFAM" id="SSF57889">
    <property type="entry name" value="Cysteine-rich domain"/>
    <property type="match status" value="2"/>
</dbReference>
<proteinExistence type="predicted"/>
<dbReference type="Proteomes" id="UP000886595">
    <property type="component" value="Unassembled WGS sequence"/>
</dbReference>
<reference evidence="3 4" key="1">
    <citation type="submission" date="2020-02" db="EMBL/GenBank/DDBJ databases">
        <authorList>
            <person name="Ma Q."/>
            <person name="Huang Y."/>
            <person name="Song X."/>
            <person name="Pei D."/>
        </authorList>
    </citation>
    <scope>NUCLEOTIDE SEQUENCE [LARGE SCALE GENOMIC DNA]</scope>
    <source>
        <strain evidence="3">Sxm20200214</strain>
        <tissue evidence="3">Leaf</tissue>
    </source>
</reference>
<dbReference type="Pfam" id="PF03107">
    <property type="entry name" value="C1_2"/>
    <property type="match status" value="3"/>
</dbReference>
<keyword evidence="1" id="KW-0677">Repeat</keyword>
<dbReference type="InterPro" id="IPR004146">
    <property type="entry name" value="DC1"/>
</dbReference>
<sequence length="327" mass="37165">MCLVPPRRNHVQQLRLRRGFLDQSPPLSPGASLLLTNDSPTEDGTCDFCGQKLLSPYYTCPTCEFKVDFICGIKPSPSAIEHPVCHDHQLVFLKKGREEEVHCEVCKKSISGPSYSCPECNNVYFHLDCVHLSKEVNHPCHSNHPLKIIAYESLRNDDHAEKDCRLCSTRPEEMLCHCSICNFTLCLSCTKLPPPLVVDHSKTHTHTLRLVSSKLAFTCKVCGIDGYKRRPYICLECDFVIHGSCIGFPHVININRHDHRISFTYHHSRGGRCGVCRTNVKEIRHMSDEHPLTLYCGGKGNGKNWRFLTSHARKALYRRGKRMRSGP</sequence>
<dbReference type="EMBL" id="JAAMPC010000004">
    <property type="protein sequence ID" value="KAG2316193.1"/>
    <property type="molecule type" value="Genomic_DNA"/>
</dbReference>
<comment type="caution">
    <text evidence="3">The sequence shown here is derived from an EMBL/GenBank/DDBJ whole genome shotgun (WGS) entry which is preliminary data.</text>
</comment>
<feature type="domain" description="DC1" evidence="2">
    <location>
        <begin position="33"/>
        <end position="71"/>
    </location>
</feature>
<keyword evidence="4" id="KW-1185">Reference proteome</keyword>
<organism evidence="3 4">
    <name type="scientific">Brassica carinata</name>
    <name type="common">Ethiopian mustard</name>
    <name type="synonym">Abyssinian cabbage</name>
    <dbReference type="NCBI Taxonomy" id="52824"/>
    <lineage>
        <taxon>Eukaryota</taxon>
        <taxon>Viridiplantae</taxon>
        <taxon>Streptophyta</taxon>
        <taxon>Embryophyta</taxon>
        <taxon>Tracheophyta</taxon>
        <taxon>Spermatophyta</taxon>
        <taxon>Magnoliopsida</taxon>
        <taxon>eudicotyledons</taxon>
        <taxon>Gunneridae</taxon>
        <taxon>Pentapetalae</taxon>
        <taxon>rosids</taxon>
        <taxon>malvids</taxon>
        <taxon>Brassicales</taxon>
        <taxon>Brassicaceae</taxon>
        <taxon>Brassiceae</taxon>
        <taxon>Brassica</taxon>
    </lineage>
</organism>
<name>A0A8X8AZJ8_BRACI</name>
<dbReference type="AlphaFoldDB" id="A0A8X8AZJ8"/>
<protein>
    <recommendedName>
        <fullName evidence="2">DC1 domain-containing protein</fullName>
    </recommendedName>
</protein>
<dbReference type="OrthoDB" id="938199at2759"/>
<gene>
    <name evidence="3" type="ORF">Bca52824_019315</name>
</gene>